<name>A0ABZ1UDK4_9BURK</name>
<dbReference type="Proteomes" id="UP000321323">
    <property type="component" value="Chromosome"/>
</dbReference>
<proteinExistence type="predicted"/>
<protein>
    <submittedName>
        <fullName evidence="2">PPC domain-containing protein</fullName>
    </submittedName>
</protein>
<accession>A0ABZ1UDK4</accession>
<evidence type="ECO:0000313" key="2">
    <source>
        <dbReference type="EMBL" id="WUR10947.1"/>
    </source>
</evidence>
<sequence length="469" mass="49142">MNEATGAQDYIGCAAAANGDIATVWRSATTARIPYVKRVDASGAVIGATESMQLPQDTISVSAAKNGAFAVLHAKANGSNTDLYLSVYNRNGQLVAAPVRVNDTQHTGITGLVKVAQDGTIAVAWYTWGNLPARNGYLKRFNANGAPLNYQRQFGGDNVYVANGVDTDTNGDVIVAFTSNTGGRYDTMAVRYSSAEDWVYPAARVNTYLGTRQWGSSLAMNAAGNYLVSWVTHGQDGNGFSTYAQLFARGGARIGQPTRVSTQISDDSASAALLFDNNSYAVAWMSYVAGQRTINFAQVDSAGAVVAAPTVATPHINYVGPFSLCGTTAGKFSIQWRPAAVSGSSWTADVLARDYMADTVVTPTLLASGVPASNLSDAAGGWKYFKVIVPANTGSMRIALSSRVTPASGNADLFLRYGGLPTLATTDGRTTEAGNNDSLTVSAPPPGTFYIGVYGQAAYAAADLTVILR</sequence>
<evidence type="ECO:0000259" key="1">
    <source>
        <dbReference type="Pfam" id="PF04151"/>
    </source>
</evidence>
<keyword evidence="3" id="KW-1185">Reference proteome</keyword>
<gene>
    <name evidence="2" type="ORF">E7V67_014575</name>
</gene>
<dbReference type="EMBL" id="CP136508">
    <property type="protein sequence ID" value="WUR10947.1"/>
    <property type="molecule type" value="Genomic_DNA"/>
</dbReference>
<dbReference type="InterPro" id="IPR007280">
    <property type="entry name" value="Peptidase_C_arc/bac"/>
</dbReference>
<evidence type="ECO:0000313" key="3">
    <source>
        <dbReference type="Proteomes" id="UP000321323"/>
    </source>
</evidence>
<dbReference type="Gene3D" id="2.60.120.380">
    <property type="match status" value="1"/>
</dbReference>
<feature type="domain" description="Peptidase C-terminal archaeal/bacterial" evidence="1">
    <location>
        <begin position="384"/>
        <end position="455"/>
    </location>
</feature>
<reference evidence="2 3" key="1">
    <citation type="journal article" date="2019" name="Int. J. Syst. Evol. Microbiol.">
        <title>The Draft Whole-Genome Sequence of the Antibiotic Producer Empedobacter haloabium ATCC 31962 Provides Indications for Its Taxonomic Reclassification.</title>
        <authorList>
            <person name="Miess H."/>
            <person name="Arlt P."/>
            <person name="Apel A.K."/>
            <person name="Weber T."/>
            <person name="Nieselt K."/>
            <person name="Hanssen F."/>
            <person name="Czemmel S."/>
            <person name="Nahnsen S."/>
            <person name="Gross H."/>
        </authorList>
    </citation>
    <scope>NUCLEOTIDE SEQUENCE [LARGE SCALE GENOMIC DNA]</scope>
    <source>
        <strain evidence="2 3">ATCC 31962</strain>
    </source>
</reference>
<organism evidence="2 3">
    <name type="scientific">[Empedobacter] haloabium</name>
    <dbReference type="NCBI Taxonomy" id="592317"/>
    <lineage>
        <taxon>Bacteria</taxon>
        <taxon>Pseudomonadati</taxon>
        <taxon>Pseudomonadota</taxon>
        <taxon>Betaproteobacteria</taxon>
        <taxon>Burkholderiales</taxon>
        <taxon>Oxalobacteraceae</taxon>
        <taxon>Telluria group</taxon>
        <taxon>Telluria group incertae sedis</taxon>
    </lineage>
</organism>
<dbReference type="Pfam" id="PF04151">
    <property type="entry name" value="PPC"/>
    <property type="match status" value="1"/>
</dbReference>